<proteinExistence type="predicted"/>
<dbReference type="Proteomes" id="UP000015620">
    <property type="component" value="Chromosome"/>
</dbReference>
<evidence type="ECO:0000313" key="2">
    <source>
        <dbReference type="Proteomes" id="UP000015620"/>
    </source>
</evidence>
<accession>S5ZMZ7</accession>
<protein>
    <submittedName>
        <fullName evidence="1">Uncharacterized protein</fullName>
    </submittedName>
</protein>
<dbReference type="EMBL" id="CP004120">
    <property type="protein sequence ID" value="AGT43967.1"/>
    <property type="molecule type" value="Genomic_DNA"/>
</dbReference>
<dbReference type="HOGENOM" id="CLU_3278214_0_0_12"/>
<name>S5ZMZ7_9SPIR</name>
<dbReference type="KEGG" id="tped:TPE_1472"/>
<keyword evidence="2" id="KW-1185">Reference proteome</keyword>
<dbReference type="AlphaFoldDB" id="S5ZMZ7"/>
<sequence>MSSVLKKFLIPLNIIDSRNRFIFLGHCALPDNMDIVQKQGV</sequence>
<reference evidence="1 2" key="1">
    <citation type="journal article" date="2013" name="PLoS ONE">
        <title>Genome-Wide Relatedness of Treponema pedis, from Gingiva and Necrotic Skin Lesions of Pigs, with the Human Oral Pathogen Treponema denticola.</title>
        <authorList>
            <person name="Svartstrom O."/>
            <person name="Mushtaq M."/>
            <person name="Pringle M."/>
            <person name="Segerman B."/>
        </authorList>
    </citation>
    <scope>NUCLEOTIDE SEQUENCE [LARGE SCALE GENOMIC DNA]</scope>
    <source>
        <strain evidence="1">T A4</strain>
    </source>
</reference>
<gene>
    <name evidence="1" type="ORF">TPE_1472</name>
</gene>
<evidence type="ECO:0000313" key="1">
    <source>
        <dbReference type="EMBL" id="AGT43967.1"/>
    </source>
</evidence>
<organism evidence="1 2">
    <name type="scientific">Treponema pedis str. T A4</name>
    <dbReference type="NCBI Taxonomy" id="1291379"/>
    <lineage>
        <taxon>Bacteria</taxon>
        <taxon>Pseudomonadati</taxon>
        <taxon>Spirochaetota</taxon>
        <taxon>Spirochaetia</taxon>
        <taxon>Spirochaetales</taxon>
        <taxon>Treponemataceae</taxon>
        <taxon>Treponema</taxon>
    </lineage>
</organism>
<dbReference type="STRING" id="1291379.TPE_1472"/>